<dbReference type="Pfam" id="PF00015">
    <property type="entry name" value="MCPsignal"/>
    <property type="match status" value="1"/>
</dbReference>
<evidence type="ECO:0000256" key="1">
    <source>
        <dbReference type="ARBA" id="ARBA00004236"/>
    </source>
</evidence>
<evidence type="ECO:0000256" key="4">
    <source>
        <dbReference type="ARBA" id="ARBA00023224"/>
    </source>
</evidence>
<dbReference type="Gene3D" id="6.10.340.10">
    <property type="match status" value="1"/>
</dbReference>
<organism evidence="10 11">
    <name type="scientific">Bacillus suaedaesalsae</name>
    <dbReference type="NCBI Taxonomy" id="2810349"/>
    <lineage>
        <taxon>Bacteria</taxon>
        <taxon>Bacillati</taxon>
        <taxon>Bacillota</taxon>
        <taxon>Bacilli</taxon>
        <taxon>Bacillales</taxon>
        <taxon>Bacillaceae</taxon>
        <taxon>Bacillus</taxon>
    </lineage>
</organism>
<keyword evidence="2" id="KW-1003">Cell membrane</keyword>
<dbReference type="PANTHER" id="PTHR32089">
    <property type="entry name" value="METHYL-ACCEPTING CHEMOTAXIS PROTEIN MCPB"/>
    <property type="match status" value="1"/>
</dbReference>
<comment type="similarity">
    <text evidence="5">Belongs to the methyl-accepting chemotaxis (MCP) protein family.</text>
</comment>
<keyword evidence="7" id="KW-1133">Transmembrane helix</keyword>
<feature type="domain" description="HAMP" evidence="9">
    <location>
        <begin position="204"/>
        <end position="258"/>
    </location>
</feature>
<name>A0ABS2DM13_9BACI</name>
<evidence type="ECO:0000256" key="6">
    <source>
        <dbReference type="PROSITE-ProRule" id="PRU00284"/>
    </source>
</evidence>
<keyword evidence="11" id="KW-1185">Reference proteome</keyword>
<dbReference type="PANTHER" id="PTHR32089:SF112">
    <property type="entry name" value="LYSOZYME-LIKE PROTEIN-RELATED"/>
    <property type="match status" value="1"/>
</dbReference>
<comment type="subcellular location">
    <subcellularLocation>
        <location evidence="1">Cell membrane</location>
    </subcellularLocation>
</comment>
<evidence type="ECO:0000256" key="3">
    <source>
        <dbReference type="ARBA" id="ARBA00023136"/>
    </source>
</evidence>
<keyword evidence="4 6" id="KW-0807">Transducer</keyword>
<gene>
    <name evidence="10" type="ORF">JR050_17820</name>
</gene>
<dbReference type="InterPro" id="IPR024478">
    <property type="entry name" value="HlyB_4HB_MCP"/>
</dbReference>
<dbReference type="SUPFAM" id="SSF58104">
    <property type="entry name" value="Methyl-accepting chemotaxis protein (MCP) signaling domain"/>
    <property type="match status" value="1"/>
</dbReference>
<dbReference type="PRINTS" id="PR00260">
    <property type="entry name" value="CHEMTRNSDUCR"/>
</dbReference>
<keyword evidence="3 7" id="KW-0472">Membrane</keyword>
<dbReference type="InterPro" id="IPR003660">
    <property type="entry name" value="HAMP_dom"/>
</dbReference>
<dbReference type="RefSeq" id="WP_204204999.1">
    <property type="nucleotide sequence ID" value="NZ_JAFELM010000043.1"/>
</dbReference>
<dbReference type="Pfam" id="PF12729">
    <property type="entry name" value="4HB_MCP_1"/>
    <property type="match status" value="1"/>
</dbReference>
<evidence type="ECO:0000256" key="7">
    <source>
        <dbReference type="SAM" id="Phobius"/>
    </source>
</evidence>
<dbReference type="CDD" id="cd06225">
    <property type="entry name" value="HAMP"/>
    <property type="match status" value="1"/>
</dbReference>
<proteinExistence type="inferred from homology"/>
<comment type="caution">
    <text evidence="10">The sequence shown here is derived from an EMBL/GenBank/DDBJ whole genome shotgun (WGS) entry which is preliminary data.</text>
</comment>
<evidence type="ECO:0000256" key="2">
    <source>
        <dbReference type="ARBA" id="ARBA00022475"/>
    </source>
</evidence>
<evidence type="ECO:0000259" key="9">
    <source>
        <dbReference type="PROSITE" id="PS50885"/>
    </source>
</evidence>
<evidence type="ECO:0000313" key="11">
    <source>
        <dbReference type="Proteomes" id="UP001518925"/>
    </source>
</evidence>
<evidence type="ECO:0000313" key="10">
    <source>
        <dbReference type="EMBL" id="MBM6619523.1"/>
    </source>
</evidence>
<dbReference type="SMART" id="SM00304">
    <property type="entry name" value="HAMP"/>
    <property type="match status" value="1"/>
</dbReference>
<reference evidence="10 11" key="1">
    <citation type="submission" date="2021-02" db="EMBL/GenBank/DDBJ databases">
        <title>Bacillus sp. RD4P76, an endophyte from a halophyte.</title>
        <authorList>
            <person name="Sun J.-Q."/>
        </authorList>
    </citation>
    <scope>NUCLEOTIDE SEQUENCE [LARGE SCALE GENOMIC DNA]</scope>
    <source>
        <strain evidence="10 11">RD4P76</strain>
    </source>
</reference>
<dbReference type="InterPro" id="IPR004089">
    <property type="entry name" value="MCPsignal_dom"/>
</dbReference>
<dbReference type="InterPro" id="IPR004090">
    <property type="entry name" value="Chemotax_Me-accpt_rcpt"/>
</dbReference>
<dbReference type="Gene3D" id="1.10.287.950">
    <property type="entry name" value="Methyl-accepting chemotaxis protein"/>
    <property type="match status" value="1"/>
</dbReference>
<protein>
    <submittedName>
        <fullName evidence="10">HAMP domain-containing protein</fullName>
    </submittedName>
</protein>
<dbReference type="PROSITE" id="PS50885">
    <property type="entry name" value="HAMP"/>
    <property type="match status" value="1"/>
</dbReference>
<accession>A0ABS2DM13</accession>
<dbReference type="SMART" id="SM00283">
    <property type="entry name" value="MA"/>
    <property type="match status" value="1"/>
</dbReference>
<evidence type="ECO:0000259" key="8">
    <source>
        <dbReference type="PROSITE" id="PS50111"/>
    </source>
</evidence>
<dbReference type="Proteomes" id="UP001518925">
    <property type="component" value="Unassembled WGS sequence"/>
</dbReference>
<dbReference type="CDD" id="cd11386">
    <property type="entry name" value="MCP_signal"/>
    <property type="match status" value="1"/>
</dbReference>
<keyword evidence="7" id="KW-0812">Transmembrane</keyword>
<sequence length="563" mass="61905">MKIKVKLLLLVALLLVTVVITGILSNLQLNQTKNTYTEMQEDDEVQLLLKSIQYRFTGISNDERAFLLTGDMSLAEGIEEKIDNIQEYFLQLDKMKNLDTTDKKNIKAIEENLAVYFEKSKSMVSQYNSGNLDLATETHIKEQRKIRKELVDPSIENFIGKLNQEIEEDKTNLAESQKMQAIIFYSLILVLIVVGLVFAILIIRSIVKPMYVMTKSLEEIANGEGDLTRELVISSKDELGMMANSFNKMITNLRGLIQQVGYNADQVAAAAEELTASSEETTRATEQISSTVQEVAMGSEKQVASLKETSHTIHQLSTTVTSIADSSEQATKTAELASQNTVAGNEAIVNIIAQMNGINETVNQLSLDVTRLGERSNEISEIIQTITGIADQTNLLALNAAIEAARAGEHGRGFAVVSDEVRKLAEQSASSAQQISQLIETIQLDTTRTVHSMNETTTKVSEGISLVQSAGNSFRQIQHSISEVSLQIKDVSHSIMDMRVGTDSMVQDIKTFESISELTDSGTQEMASVTEEQVASMEEIAASSASLSQMAEELQILIGKFKV</sequence>
<feature type="domain" description="Methyl-accepting transducer" evidence="8">
    <location>
        <begin position="277"/>
        <end position="548"/>
    </location>
</feature>
<feature type="transmembrane region" description="Helical" evidence="7">
    <location>
        <begin position="182"/>
        <end position="203"/>
    </location>
</feature>
<evidence type="ECO:0000256" key="5">
    <source>
        <dbReference type="ARBA" id="ARBA00029447"/>
    </source>
</evidence>
<dbReference type="EMBL" id="JAFELM010000043">
    <property type="protein sequence ID" value="MBM6619523.1"/>
    <property type="molecule type" value="Genomic_DNA"/>
</dbReference>
<dbReference type="PROSITE" id="PS50111">
    <property type="entry name" value="CHEMOTAXIS_TRANSDUC_2"/>
    <property type="match status" value="1"/>
</dbReference>
<dbReference type="Pfam" id="PF00672">
    <property type="entry name" value="HAMP"/>
    <property type="match status" value="1"/>
</dbReference>